<sequence>MDTSTTQVEKLHYLKSCLKGEAELLVRNLSITDENFDRAWNVLTDYFENNRLLVRSYISKFTALQKLKANRRAWTHLSGLELADLDFLAADPVEILLGADVYATILQEGLRKGGPQEPVAQQTTLGWILSGAVNSTNNPRRTLAHLYCAEDDLTAIVRRFWQQEELLVAAAPLTPEDQKCEDFFLQTHSRTADGRYVVRLPVLKPLPDFSSTRFSALRVLTGMKRRFTRDARLHQLYLEFMRQYEDLDHMTPVGPA</sequence>
<dbReference type="AlphaFoldDB" id="A0A0J7KJZ7"/>
<dbReference type="Proteomes" id="UP000036403">
    <property type="component" value="Unassembled WGS sequence"/>
</dbReference>
<dbReference type="STRING" id="67767.A0A0J7KJZ7"/>
<accession>A0A0J7KJZ7</accession>
<evidence type="ECO:0000313" key="2">
    <source>
        <dbReference type="Proteomes" id="UP000036403"/>
    </source>
</evidence>
<dbReference type="Pfam" id="PF03564">
    <property type="entry name" value="DUF1759"/>
    <property type="match status" value="1"/>
</dbReference>
<dbReference type="PANTHER" id="PTHR47331">
    <property type="entry name" value="PHD-TYPE DOMAIN-CONTAINING PROTEIN"/>
    <property type="match status" value="1"/>
</dbReference>
<name>A0A0J7KJZ7_LASNI</name>
<organism evidence="1 2">
    <name type="scientific">Lasius niger</name>
    <name type="common">Black garden ant</name>
    <dbReference type="NCBI Taxonomy" id="67767"/>
    <lineage>
        <taxon>Eukaryota</taxon>
        <taxon>Metazoa</taxon>
        <taxon>Ecdysozoa</taxon>
        <taxon>Arthropoda</taxon>
        <taxon>Hexapoda</taxon>
        <taxon>Insecta</taxon>
        <taxon>Pterygota</taxon>
        <taxon>Neoptera</taxon>
        <taxon>Endopterygota</taxon>
        <taxon>Hymenoptera</taxon>
        <taxon>Apocrita</taxon>
        <taxon>Aculeata</taxon>
        <taxon>Formicoidea</taxon>
        <taxon>Formicidae</taxon>
        <taxon>Formicinae</taxon>
        <taxon>Lasius</taxon>
        <taxon>Lasius</taxon>
    </lineage>
</organism>
<dbReference type="PANTHER" id="PTHR47331:SF1">
    <property type="entry name" value="GAG-LIKE PROTEIN"/>
    <property type="match status" value="1"/>
</dbReference>
<keyword evidence="2" id="KW-1185">Reference proteome</keyword>
<proteinExistence type="predicted"/>
<evidence type="ECO:0008006" key="3">
    <source>
        <dbReference type="Google" id="ProtNLM"/>
    </source>
</evidence>
<dbReference type="EMBL" id="LBMM01006248">
    <property type="protein sequence ID" value="KMQ90768.1"/>
    <property type="molecule type" value="Genomic_DNA"/>
</dbReference>
<comment type="caution">
    <text evidence="1">The sequence shown here is derived from an EMBL/GenBank/DDBJ whole genome shotgun (WGS) entry which is preliminary data.</text>
</comment>
<gene>
    <name evidence="1" type="ORF">RF55_9440</name>
</gene>
<protein>
    <recommendedName>
        <fullName evidence="3">Peptidase aspartic putative domain-containing protein</fullName>
    </recommendedName>
</protein>
<reference evidence="1 2" key="1">
    <citation type="submission" date="2015-04" db="EMBL/GenBank/DDBJ databases">
        <title>Lasius niger genome sequencing.</title>
        <authorList>
            <person name="Konorov E.A."/>
            <person name="Nikitin M.A."/>
            <person name="Kirill M.V."/>
            <person name="Chang P."/>
        </authorList>
    </citation>
    <scope>NUCLEOTIDE SEQUENCE [LARGE SCALE GENOMIC DNA]</scope>
    <source>
        <tissue evidence="1">Whole</tissue>
    </source>
</reference>
<dbReference type="PaxDb" id="67767-A0A0J7KJZ7"/>
<dbReference type="InterPro" id="IPR005312">
    <property type="entry name" value="DUF1759"/>
</dbReference>
<dbReference type="OrthoDB" id="5920040at2759"/>
<evidence type="ECO:0000313" key="1">
    <source>
        <dbReference type="EMBL" id="KMQ90768.1"/>
    </source>
</evidence>